<dbReference type="InterPro" id="IPR024109">
    <property type="entry name" value="Trp-tRNA-ligase_bac-type"/>
</dbReference>
<comment type="catalytic activity">
    <reaction evidence="7 8">
        <text>tRNA(Trp) + L-tryptophan + ATP = L-tryptophyl-tRNA(Trp) + AMP + diphosphate + H(+)</text>
        <dbReference type="Rhea" id="RHEA:24080"/>
        <dbReference type="Rhea" id="RHEA-COMP:9671"/>
        <dbReference type="Rhea" id="RHEA-COMP:9705"/>
        <dbReference type="ChEBI" id="CHEBI:15378"/>
        <dbReference type="ChEBI" id="CHEBI:30616"/>
        <dbReference type="ChEBI" id="CHEBI:33019"/>
        <dbReference type="ChEBI" id="CHEBI:57912"/>
        <dbReference type="ChEBI" id="CHEBI:78442"/>
        <dbReference type="ChEBI" id="CHEBI:78535"/>
        <dbReference type="ChEBI" id="CHEBI:456215"/>
        <dbReference type="EC" id="6.1.1.2"/>
    </reaction>
</comment>
<dbReference type="PANTHER" id="PTHR43766:SF1">
    <property type="entry name" value="TRYPTOPHAN--TRNA LIGASE, MITOCHONDRIAL"/>
    <property type="match status" value="1"/>
</dbReference>
<evidence type="ECO:0000256" key="8">
    <source>
        <dbReference type="HAMAP-Rule" id="MF_00140"/>
    </source>
</evidence>
<dbReference type="Pfam" id="PF00579">
    <property type="entry name" value="tRNA-synt_1b"/>
    <property type="match status" value="1"/>
</dbReference>
<evidence type="ECO:0000256" key="6">
    <source>
        <dbReference type="ARBA" id="ARBA00023146"/>
    </source>
</evidence>
<dbReference type="Gene3D" id="1.10.240.10">
    <property type="entry name" value="Tyrosyl-Transfer RNA Synthetase"/>
    <property type="match status" value="1"/>
</dbReference>
<accession>A0A2T0B2Z3</accession>
<feature type="binding site" evidence="8">
    <location>
        <begin position="13"/>
        <end position="15"/>
    </location>
    <ligand>
        <name>ATP</name>
        <dbReference type="ChEBI" id="CHEBI:30616"/>
    </ligand>
</feature>
<dbReference type="Proteomes" id="UP000239706">
    <property type="component" value="Unassembled WGS sequence"/>
</dbReference>
<feature type="binding site" evidence="8">
    <location>
        <begin position="21"/>
        <end position="22"/>
    </location>
    <ligand>
        <name>ATP</name>
        <dbReference type="ChEBI" id="CHEBI:30616"/>
    </ligand>
</feature>
<dbReference type="FunFam" id="1.10.240.10:FF:000002">
    <property type="entry name" value="Tryptophan--tRNA ligase"/>
    <property type="match status" value="1"/>
</dbReference>
<dbReference type="InterPro" id="IPR002306">
    <property type="entry name" value="Trp-tRNA-ligase"/>
</dbReference>
<evidence type="ECO:0000256" key="7">
    <source>
        <dbReference type="ARBA" id="ARBA00049929"/>
    </source>
</evidence>
<dbReference type="InterPro" id="IPR001412">
    <property type="entry name" value="aa-tRNA-synth_I_CS"/>
</dbReference>
<evidence type="ECO:0000256" key="2">
    <source>
        <dbReference type="ARBA" id="ARBA00022598"/>
    </source>
</evidence>
<evidence type="ECO:0000313" key="10">
    <source>
        <dbReference type="EMBL" id="PRR78183.1"/>
    </source>
</evidence>
<comment type="function">
    <text evidence="8">Catalyzes the attachment of tryptophan to tRNA(Trp).</text>
</comment>
<feature type="short sequence motif" description="'KMSKS' region" evidence="8">
    <location>
        <begin position="197"/>
        <end position="201"/>
    </location>
</feature>
<dbReference type="GO" id="GO:0004830">
    <property type="term" value="F:tryptophan-tRNA ligase activity"/>
    <property type="evidence" value="ECO:0007669"/>
    <property type="project" value="UniProtKB-UniRule"/>
</dbReference>
<feature type="binding site" evidence="8">
    <location>
        <begin position="149"/>
        <end position="151"/>
    </location>
    <ligand>
        <name>ATP</name>
        <dbReference type="ChEBI" id="CHEBI:30616"/>
    </ligand>
</feature>
<comment type="similarity">
    <text evidence="1 8 9">Belongs to the class-I aminoacyl-tRNA synthetase family.</text>
</comment>
<dbReference type="EMBL" id="PVXO01000050">
    <property type="protein sequence ID" value="PRR78183.1"/>
    <property type="molecule type" value="Genomic_DNA"/>
</dbReference>
<name>A0A2T0B2Z3_9CLOT</name>
<dbReference type="EC" id="6.1.1.2" evidence="8"/>
<organism evidence="10 11">
    <name type="scientific">Clostridium liquoris</name>
    <dbReference type="NCBI Taxonomy" id="1289519"/>
    <lineage>
        <taxon>Bacteria</taxon>
        <taxon>Bacillati</taxon>
        <taxon>Bacillota</taxon>
        <taxon>Clostridia</taxon>
        <taxon>Eubacteriales</taxon>
        <taxon>Clostridiaceae</taxon>
        <taxon>Clostridium</taxon>
    </lineage>
</organism>
<feature type="short sequence motif" description="'HIGH' region" evidence="8">
    <location>
        <begin position="14"/>
        <end position="22"/>
    </location>
</feature>
<dbReference type="GO" id="GO:0006436">
    <property type="term" value="P:tryptophanyl-tRNA aminoacylation"/>
    <property type="evidence" value="ECO:0007669"/>
    <property type="project" value="UniProtKB-UniRule"/>
</dbReference>
<evidence type="ECO:0000256" key="4">
    <source>
        <dbReference type="ARBA" id="ARBA00022840"/>
    </source>
</evidence>
<dbReference type="HAMAP" id="MF_00140_B">
    <property type="entry name" value="Trp_tRNA_synth_B"/>
    <property type="match status" value="1"/>
</dbReference>
<keyword evidence="11" id="KW-1185">Reference proteome</keyword>
<sequence length="334" mass="37801">MEENKKVIFSGIQPSGNLTIGNYFGAIKSWVKLQDEYDCYYCVVDLHAITVRQEPKELRRRTLEVLATYIACGVDPDKNTLFIQSHVPAHSEAAWLLNCYTHIGELSRMTQFKDKSQRYGESVTAGLLDYPVLMAADILLYNTDLVPVGSDQKQHLELSRDIAIRFNNTYSPTFKVPDGYMPEAGARIMDLQNPAKKMSKSSDNPNSYVLIMDPPDIVRKKLSRAVTDSIGIIKYNDEQPGIKNLINILSTATGKTIKEIEKEYDGMGYAKLKNDVAEAIISEIEPVQKRIKELLEDKDYLESIYKKGADKANYVADKMLSKMQRKIGFVPRAR</sequence>
<evidence type="ECO:0000256" key="5">
    <source>
        <dbReference type="ARBA" id="ARBA00022917"/>
    </source>
</evidence>
<evidence type="ECO:0000256" key="3">
    <source>
        <dbReference type="ARBA" id="ARBA00022741"/>
    </source>
</evidence>
<feature type="binding site" evidence="8">
    <location>
        <position position="188"/>
    </location>
    <ligand>
        <name>ATP</name>
        <dbReference type="ChEBI" id="CHEBI:30616"/>
    </ligand>
</feature>
<keyword evidence="2 8" id="KW-0436">Ligase</keyword>
<dbReference type="GO" id="GO:0005829">
    <property type="term" value="C:cytosol"/>
    <property type="evidence" value="ECO:0007669"/>
    <property type="project" value="TreeGrafter"/>
</dbReference>
<feature type="binding site" evidence="8">
    <location>
        <begin position="197"/>
        <end position="201"/>
    </location>
    <ligand>
        <name>ATP</name>
        <dbReference type="ChEBI" id="CHEBI:30616"/>
    </ligand>
</feature>
<comment type="subunit">
    <text evidence="8">Homodimer.</text>
</comment>
<dbReference type="PANTHER" id="PTHR43766">
    <property type="entry name" value="TRYPTOPHAN--TRNA LIGASE, MITOCHONDRIAL"/>
    <property type="match status" value="1"/>
</dbReference>
<evidence type="ECO:0000256" key="1">
    <source>
        <dbReference type="ARBA" id="ARBA00005594"/>
    </source>
</evidence>
<reference evidence="10 11" key="1">
    <citation type="submission" date="2018-03" db="EMBL/GenBank/DDBJ databases">
        <title>Genome sequence of Clostridium liquoris DSM 100320.</title>
        <authorList>
            <person name="Poehlein A."/>
            <person name="Daniel R."/>
        </authorList>
    </citation>
    <scope>NUCLEOTIDE SEQUENCE [LARGE SCALE GENOMIC DNA]</scope>
    <source>
        <strain evidence="10 11">DSM 100320</strain>
    </source>
</reference>
<evidence type="ECO:0000313" key="11">
    <source>
        <dbReference type="Proteomes" id="UP000239706"/>
    </source>
</evidence>
<dbReference type="PROSITE" id="PS00178">
    <property type="entry name" value="AA_TRNA_LIGASE_I"/>
    <property type="match status" value="1"/>
</dbReference>
<evidence type="ECO:0000256" key="9">
    <source>
        <dbReference type="RuleBase" id="RU363036"/>
    </source>
</evidence>
<keyword evidence="8" id="KW-0963">Cytoplasm</keyword>
<gene>
    <name evidence="8 10" type="primary">trpS</name>
    <name evidence="10" type="ORF">CLLI_18520</name>
</gene>
<comment type="subcellular location">
    <subcellularLocation>
        <location evidence="8">Cytoplasm</location>
    </subcellularLocation>
</comment>
<dbReference type="CDD" id="cd00806">
    <property type="entry name" value="TrpRS_core"/>
    <property type="match status" value="1"/>
</dbReference>
<dbReference type="AlphaFoldDB" id="A0A2T0B2Z3"/>
<dbReference type="RefSeq" id="WP_106063935.1">
    <property type="nucleotide sequence ID" value="NZ_PVXO01000050.1"/>
</dbReference>
<protein>
    <recommendedName>
        <fullName evidence="8">Tryptophan--tRNA ligase</fullName>
        <ecNumber evidence="8">6.1.1.2</ecNumber>
    </recommendedName>
    <alternativeName>
        <fullName evidence="8">Tryptophanyl-tRNA synthetase</fullName>
        <shortName evidence="8">TrpRS</shortName>
    </alternativeName>
</protein>
<comment type="caution">
    <text evidence="10">The sequence shown here is derived from an EMBL/GenBank/DDBJ whole genome shotgun (WGS) entry which is preliminary data.</text>
</comment>
<dbReference type="InterPro" id="IPR002305">
    <property type="entry name" value="aa-tRNA-synth_Ic"/>
</dbReference>
<keyword evidence="4 8" id="KW-0067">ATP-binding</keyword>
<feature type="binding site" evidence="8">
    <location>
        <position position="137"/>
    </location>
    <ligand>
        <name>L-tryptophan</name>
        <dbReference type="ChEBI" id="CHEBI:57912"/>
    </ligand>
</feature>
<keyword evidence="6 8" id="KW-0030">Aminoacyl-tRNA synthetase</keyword>
<dbReference type="InterPro" id="IPR014729">
    <property type="entry name" value="Rossmann-like_a/b/a_fold"/>
</dbReference>
<dbReference type="NCBIfam" id="TIGR00233">
    <property type="entry name" value="trpS"/>
    <property type="match status" value="1"/>
</dbReference>
<dbReference type="OrthoDB" id="9801042at2"/>
<dbReference type="SUPFAM" id="SSF52374">
    <property type="entry name" value="Nucleotidylyl transferase"/>
    <property type="match status" value="1"/>
</dbReference>
<dbReference type="InterPro" id="IPR050203">
    <property type="entry name" value="Trp-tRNA_synthetase"/>
</dbReference>
<keyword evidence="3 8" id="KW-0547">Nucleotide-binding</keyword>
<dbReference type="GO" id="GO:0005524">
    <property type="term" value="F:ATP binding"/>
    <property type="evidence" value="ECO:0007669"/>
    <property type="project" value="UniProtKB-UniRule"/>
</dbReference>
<keyword evidence="5 8" id="KW-0648">Protein biosynthesis</keyword>
<proteinExistence type="inferred from homology"/>
<dbReference type="Gene3D" id="3.40.50.620">
    <property type="entry name" value="HUPs"/>
    <property type="match status" value="1"/>
</dbReference>
<dbReference type="PRINTS" id="PR01039">
    <property type="entry name" value="TRNASYNTHTRP"/>
</dbReference>